<feature type="repeat" description="TPR" evidence="1">
    <location>
        <begin position="269"/>
        <end position="302"/>
    </location>
</feature>
<dbReference type="PANTHER" id="PTHR12558">
    <property type="entry name" value="CELL DIVISION CYCLE 16,23,27"/>
    <property type="match status" value="1"/>
</dbReference>
<proteinExistence type="predicted"/>
<keyword evidence="1" id="KW-0802">TPR repeat</keyword>
<feature type="repeat" description="TPR" evidence="1">
    <location>
        <begin position="66"/>
        <end position="99"/>
    </location>
</feature>
<feature type="repeat" description="TPR" evidence="1">
    <location>
        <begin position="440"/>
        <end position="473"/>
    </location>
</feature>
<dbReference type="Pfam" id="PF14559">
    <property type="entry name" value="TPR_19"/>
    <property type="match status" value="1"/>
</dbReference>
<sequence length="511" mass="55665">MLSNKLTFQITAIGILVFSICGYIPAQKTGADKDVLAKFEKSIEQKNYAAIERDLLDYAIANPQDAKAFELLGRLRFEQNRLSEAKSLYQKALSLDANSASAKINLAVINFQTGNAAQAVSELNEIADRDVSNGALRLKLAQAFALVGDCGKALSNVEKLDAKIKNADALPLRAECYLQSGEKNKAISLIIPAKNLAKQNPAATIKFAEVLSAGVLHKESADVLRAVVAIAPNDYDALVSLATSEIYTKDFANAKIHLQRASKIKPNSPELLYAEGLLESERGNQAQSLELLEKSLAANPDSEAVLSQFVITAMRANQAGKALRAAEKLLALKPNEPEFLYLHGAAALQNNNLRAAENSLNRFVKSRPQDSRGCLALGLTFAGQTGKIEEARRQLKKCVETNPNNFEANYQLGLSYKTQGETEKAIEHLEATIKSAPDYALALRDLGAIYLQSGAEAKARIALEKSAAINPNDADTHFQLTRLYNLIGEKDLAKKHLEMFQKLKKPDKNGM</sequence>
<feature type="repeat" description="TPR" evidence="1">
    <location>
        <begin position="406"/>
        <end position="439"/>
    </location>
</feature>
<dbReference type="SUPFAM" id="SSF48452">
    <property type="entry name" value="TPR-like"/>
    <property type="match status" value="2"/>
</dbReference>
<evidence type="ECO:0000313" key="2">
    <source>
        <dbReference type="EMBL" id="CAA9384461.1"/>
    </source>
</evidence>
<dbReference type="InterPro" id="IPR019734">
    <property type="entry name" value="TPR_rpt"/>
</dbReference>
<protein>
    <submittedName>
        <fullName evidence="2">Uncharacterized protein</fullName>
    </submittedName>
</protein>
<dbReference type="Pfam" id="PF13432">
    <property type="entry name" value="TPR_16"/>
    <property type="match status" value="2"/>
</dbReference>
<gene>
    <name evidence="2" type="ORF">AVDCRST_MAG74-737</name>
</gene>
<dbReference type="SMART" id="SM00028">
    <property type="entry name" value="TPR"/>
    <property type="match status" value="10"/>
</dbReference>
<dbReference type="PANTHER" id="PTHR12558:SF13">
    <property type="entry name" value="CELL DIVISION CYCLE PROTEIN 27 HOMOLOG"/>
    <property type="match status" value="1"/>
</dbReference>
<dbReference type="EMBL" id="CADCUR010000044">
    <property type="protein sequence ID" value="CAA9384461.1"/>
    <property type="molecule type" value="Genomic_DNA"/>
</dbReference>
<name>A0A6J4NCR3_9BACT</name>
<organism evidence="2">
    <name type="scientific">uncultured Pyrinomonadaceae bacterium</name>
    <dbReference type="NCBI Taxonomy" id="2283094"/>
    <lineage>
        <taxon>Bacteria</taxon>
        <taxon>Pseudomonadati</taxon>
        <taxon>Acidobacteriota</taxon>
        <taxon>Blastocatellia</taxon>
        <taxon>Blastocatellales</taxon>
        <taxon>Pyrinomonadaceae</taxon>
        <taxon>environmental samples</taxon>
    </lineage>
</organism>
<dbReference type="AlphaFoldDB" id="A0A6J4NCR3"/>
<accession>A0A6J4NCR3</accession>
<dbReference type="Gene3D" id="1.25.40.10">
    <property type="entry name" value="Tetratricopeptide repeat domain"/>
    <property type="match status" value="3"/>
</dbReference>
<dbReference type="InterPro" id="IPR011990">
    <property type="entry name" value="TPR-like_helical_dom_sf"/>
</dbReference>
<dbReference type="PROSITE" id="PS50005">
    <property type="entry name" value="TPR"/>
    <property type="match status" value="4"/>
</dbReference>
<reference evidence="2" key="1">
    <citation type="submission" date="2020-02" db="EMBL/GenBank/DDBJ databases">
        <authorList>
            <person name="Meier V. D."/>
        </authorList>
    </citation>
    <scope>NUCLEOTIDE SEQUENCE</scope>
    <source>
        <strain evidence="2">AVDCRST_MAG74</strain>
    </source>
</reference>
<evidence type="ECO:0000256" key="1">
    <source>
        <dbReference type="PROSITE-ProRule" id="PRU00339"/>
    </source>
</evidence>